<evidence type="ECO:0000313" key="3">
    <source>
        <dbReference type="Proteomes" id="UP000236910"/>
    </source>
</evidence>
<dbReference type="GO" id="GO:0005737">
    <property type="term" value="C:cytoplasm"/>
    <property type="evidence" value="ECO:0007669"/>
    <property type="project" value="TreeGrafter"/>
</dbReference>
<dbReference type="SUPFAM" id="SSF56731">
    <property type="entry name" value="DNA primase core"/>
    <property type="match status" value="1"/>
</dbReference>
<evidence type="ECO:0000259" key="1">
    <source>
        <dbReference type="PROSITE" id="PS50880"/>
    </source>
</evidence>
<dbReference type="Pfam" id="PF13155">
    <property type="entry name" value="Toprim_2"/>
    <property type="match status" value="1"/>
</dbReference>
<accession>A0A2J6X8T8</accession>
<dbReference type="GO" id="GO:0006269">
    <property type="term" value="P:DNA replication, synthesis of primer"/>
    <property type="evidence" value="ECO:0007669"/>
    <property type="project" value="TreeGrafter"/>
</dbReference>
<gene>
    <name evidence="2" type="ORF">C0175_01375</name>
</gene>
<dbReference type="Pfam" id="PF08275">
    <property type="entry name" value="DNAG_N"/>
    <property type="match status" value="1"/>
</dbReference>
<dbReference type="SMART" id="SM00493">
    <property type="entry name" value="TOPRIM"/>
    <property type="match status" value="1"/>
</dbReference>
<dbReference type="CDD" id="cd03364">
    <property type="entry name" value="TOPRIM_DnaG_primases"/>
    <property type="match status" value="1"/>
</dbReference>
<dbReference type="InterPro" id="IPR034151">
    <property type="entry name" value="TOPRIM_DnaG_bac"/>
</dbReference>
<dbReference type="InterPro" id="IPR037068">
    <property type="entry name" value="DNA_primase_core_N_sf"/>
</dbReference>
<sequence>MIPIFDLSGKIIGFSGRSFANQEPKYLNSVDSPLFKKGETLYLMNFSKDYIREKNEAIIVEGYFDAIILFENGIKNVVSTMGTAFTEQHAKVIKRFASTIYFFFDSDLGGRNGAERAIDVCYKFDLKPLIVTSNNSLDPDEIILKDGTDTVLSMLKDAKDPVFFILDFELSKTDGSIQSKNIAIQKTIETISKIESKTLVFEYIKEISIKSKIDERFLIDAYNKIIGKSRNIVSKDLISLAPKFQDRIYRIQEIFTQAILQNSPLINEILNVCPLTEFRDPFRKIVSKALEDIENKNLPDPSSWLELDQETYNKAVELYMRDEFLVREESIREHIESYKDIKIYESKLNELYNEIQNIEGEEKLQKMREFNALIKQYKGR</sequence>
<dbReference type="PANTHER" id="PTHR30313">
    <property type="entry name" value="DNA PRIMASE"/>
    <property type="match status" value="1"/>
</dbReference>
<dbReference type="InterPro" id="IPR013264">
    <property type="entry name" value="DNAG_N"/>
</dbReference>
<dbReference type="EMBL" id="PNIX01000079">
    <property type="protein sequence ID" value="PMP83675.1"/>
    <property type="molecule type" value="Genomic_DNA"/>
</dbReference>
<feature type="domain" description="Toprim" evidence="1">
    <location>
        <begin position="55"/>
        <end position="139"/>
    </location>
</feature>
<proteinExistence type="predicted"/>
<dbReference type="InterPro" id="IPR050219">
    <property type="entry name" value="DnaG_primase"/>
</dbReference>
<dbReference type="PANTHER" id="PTHR30313:SF2">
    <property type="entry name" value="DNA PRIMASE"/>
    <property type="match status" value="1"/>
</dbReference>
<dbReference type="PROSITE" id="PS50880">
    <property type="entry name" value="TOPRIM"/>
    <property type="match status" value="1"/>
</dbReference>
<dbReference type="Gene3D" id="3.90.980.10">
    <property type="entry name" value="DNA primase, catalytic core, N-terminal domain"/>
    <property type="match status" value="1"/>
</dbReference>
<dbReference type="Gene3D" id="3.40.1360.10">
    <property type="match status" value="1"/>
</dbReference>
<reference evidence="2 3" key="1">
    <citation type="submission" date="2018-01" db="EMBL/GenBank/DDBJ databases">
        <title>Metagenomic assembled genomes from two thermal pools in the Uzon Caldera, Kamchatka, Russia.</title>
        <authorList>
            <person name="Wilkins L."/>
            <person name="Ettinger C."/>
        </authorList>
    </citation>
    <scope>NUCLEOTIDE SEQUENCE [LARGE SCALE GENOMIC DNA]</scope>
    <source>
        <strain evidence="2">ARK-10</strain>
    </source>
</reference>
<dbReference type="InterPro" id="IPR006171">
    <property type="entry name" value="TOPRIM_dom"/>
</dbReference>
<name>A0A2J6X8T8_9BACT</name>
<dbReference type="AlphaFoldDB" id="A0A2J6X8T8"/>
<evidence type="ECO:0000313" key="2">
    <source>
        <dbReference type="EMBL" id="PMP83675.1"/>
    </source>
</evidence>
<comment type="caution">
    <text evidence="2">The sequence shown here is derived from an EMBL/GenBank/DDBJ whole genome shotgun (WGS) entry which is preliminary data.</text>
</comment>
<organism evidence="2 3">
    <name type="scientific">Caldisericum exile</name>
    <dbReference type="NCBI Taxonomy" id="693075"/>
    <lineage>
        <taxon>Bacteria</taxon>
        <taxon>Pseudomonadati</taxon>
        <taxon>Caldisericota/Cryosericota group</taxon>
        <taxon>Caldisericota</taxon>
        <taxon>Caldisericia</taxon>
        <taxon>Caldisericales</taxon>
        <taxon>Caldisericaceae</taxon>
        <taxon>Caldisericum</taxon>
    </lineage>
</organism>
<protein>
    <recommendedName>
        <fullName evidence="1">Toprim domain-containing protein</fullName>
    </recommendedName>
</protein>
<dbReference type="Proteomes" id="UP000236910">
    <property type="component" value="Unassembled WGS sequence"/>
</dbReference>